<feature type="compositionally biased region" description="Polar residues" evidence="1">
    <location>
        <begin position="54"/>
        <end position="65"/>
    </location>
</feature>
<feature type="compositionally biased region" description="Polar residues" evidence="1">
    <location>
        <begin position="234"/>
        <end position="245"/>
    </location>
</feature>
<dbReference type="AlphaFoldDB" id="A0AA39QZZ0"/>
<feature type="compositionally biased region" description="Low complexity" evidence="1">
    <location>
        <begin position="87"/>
        <end position="100"/>
    </location>
</feature>
<keyword evidence="3" id="KW-1185">Reference proteome</keyword>
<feature type="region of interest" description="Disordered" evidence="1">
    <location>
        <begin position="1"/>
        <end position="65"/>
    </location>
</feature>
<organism evidence="2 3">
    <name type="scientific">Cladonia borealis</name>
    <dbReference type="NCBI Taxonomy" id="184061"/>
    <lineage>
        <taxon>Eukaryota</taxon>
        <taxon>Fungi</taxon>
        <taxon>Dikarya</taxon>
        <taxon>Ascomycota</taxon>
        <taxon>Pezizomycotina</taxon>
        <taxon>Lecanoromycetes</taxon>
        <taxon>OSLEUM clade</taxon>
        <taxon>Lecanoromycetidae</taxon>
        <taxon>Lecanorales</taxon>
        <taxon>Lecanorineae</taxon>
        <taxon>Cladoniaceae</taxon>
        <taxon>Cladonia</taxon>
    </lineage>
</organism>
<reference evidence="2" key="1">
    <citation type="submission" date="2023-03" db="EMBL/GenBank/DDBJ databases">
        <title>Complete genome of Cladonia borealis.</title>
        <authorList>
            <person name="Park H."/>
        </authorList>
    </citation>
    <scope>NUCLEOTIDE SEQUENCE</scope>
    <source>
        <strain evidence="2">ANT050790</strain>
    </source>
</reference>
<evidence type="ECO:0000313" key="3">
    <source>
        <dbReference type="Proteomes" id="UP001166286"/>
    </source>
</evidence>
<evidence type="ECO:0000256" key="1">
    <source>
        <dbReference type="SAM" id="MobiDB-lite"/>
    </source>
</evidence>
<sequence length="259" mass="28802">MSRPTTPLPQPPTQASTATFASPPRSSTHPVKPRHHIPHHPHRTHHHRHHDVSVPQSAIQPTTSVPFSDVISRTTAKAIDGSKPPSLEQQQQQQQQLQTELAKEQAAKDEVDREQAKWVEVEKKRAKRKAVDDTLLLTLTNLSSLSTSTTRRLDYTYYSLLSSISSLHTTLSALHTLSLSLSTYTSTFISETTLLTTDLSSQITHQTFEAQARRIGGLEERMRKGRERKEDLSGSVTTSAASRGSSVDAEATLRLFDEL</sequence>
<feature type="region of interest" description="Disordered" evidence="1">
    <location>
        <begin position="79"/>
        <end position="115"/>
    </location>
</feature>
<feature type="compositionally biased region" description="Pro residues" evidence="1">
    <location>
        <begin position="1"/>
        <end position="12"/>
    </location>
</feature>
<feature type="region of interest" description="Disordered" evidence="1">
    <location>
        <begin position="223"/>
        <end position="248"/>
    </location>
</feature>
<dbReference type="EMBL" id="JAFEKC020000014">
    <property type="protein sequence ID" value="KAK0510906.1"/>
    <property type="molecule type" value="Genomic_DNA"/>
</dbReference>
<dbReference type="Proteomes" id="UP001166286">
    <property type="component" value="Unassembled WGS sequence"/>
</dbReference>
<protein>
    <submittedName>
        <fullName evidence="2">Uncharacterized protein</fullName>
    </submittedName>
</protein>
<feature type="compositionally biased region" description="Low complexity" evidence="1">
    <location>
        <begin position="13"/>
        <end position="24"/>
    </location>
</feature>
<name>A0AA39QZZ0_9LECA</name>
<accession>A0AA39QZZ0</accession>
<comment type="caution">
    <text evidence="2">The sequence shown here is derived from an EMBL/GenBank/DDBJ whole genome shotgun (WGS) entry which is preliminary data.</text>
</comment>
<evidence type="ECO:0000313" key="2">
    <source>
        <dbReference type="EMBL" id="KAK0510906.1"/>
    </source>
</evidence>
<feature type="compositionally biased region" description="Basic and acidic residues" evidence="1">
    <location>
        <begin position="223"/>
        <end position="232"/>
    </location>
</feature>
<proteinExistence type="predicted"/>
<feature type="compositionally biased region" description="Basic residues" evidence="1">
    <location>
        <begin position="31"/>
        <end position="50"/>
    </location>
</feature>
<feature type="compositionally biased region" description="Basic and acidic residues" evidence="1">
    <location>
        <begin position="101"/>
        <end position="115"/>
    </location>
</feature>
<gene>
    <name evidence="2" type="ORF">JMJ35_006458</name>
</gene>